<evidence type="ECO:0008006" key="3">
    <source>
        <dbReference type="Google" id="ProtNLM"/>
    </source>
</evidence>
<reference evidence="2" key="1">
    <citation type="journal article" date="2019" name="Int. J. Syst. Evol. Microbiol.">
        <title>The Global Catalogue of Microorganisms (GCM) 10K type strain sequencing project: providing services to taxonomists for standard genome sequencing and annotation.</title>
        <authorList>
            <consortium name="The Broad Institute Genomics Platform"/>
            <consortium name="The Broad Institute Genome Sequencing Center for Infectious Disease"/>
            <person name="Wu L."/>
            <person name="Ma J."/>
        </authorList>
    </citation>
    <scope>NUCLEOTIDE SEQUENCE [LARGE SCALE GENOMIC DNA]</scope>
    <source>
        <strain evidence="2">JCM 31696</strain>
    </source>
</reference>
<accession>A0ABW3CKK0</accession>
<evidence type="ECO:0000313" key="1">
    <source>
        <dbReference type="EMBL" id="MFD0854119.1"/>
    </source>
</evidence>
<keyword evidence="2" id="KW-1185">Reference proteome</keyword>
<protein>
    <recommendedName>
        <fullName evidence="3">DUF4880 domain-containing protein</fullName>
    </recommendedName>
</protein>
<dbReference type="Proteomes" id="UP001597083">
    <property type="component" value="Unassembled WGS sequence"/>
</dbReference>
<sequence>MSGGDQPDVDEIEAWFSAVAEGRVSRDAADRWAGRWYAADDLDWDETSLWALRLLCGIDLRRGPGEPYLHDGEQVREWLDELRRRRSR</sequence>
<name>A0ABW3CKK0_9ACTN</name>
<evidence type="ECO:0000313" key="2">
    <source>
        <dbReference type="Proteomes" id="UP001597083"/>
    </source>
</evidence>
<comment type="caution">
    <text evidence="1">The sequence shown here is derived from an EMBL/GenBank/DDBJ whole genome shotgun (WGS) entry which is preliminary data.</text>
</comment>
<proteinExistence type="predicted"/>
<dbReference type="EMBL" id="JBHTIR010002705">
    <property type="protein sequence ID" value="MFD0854119.1"/>
    <property type="molecule type" value="Genomic_DNA"/>
</dbReference>
<organism evidence="1 2">
    <name type="scientific">Actinomadura adrarensis</name>
    <dbReference type="NCBI Taxonomy" id="1819600"/>
    <lineage>
        <taxon>Bacteria</taxon>
        <taxon>Bacillati</taxon>
        <taxon>Actinomycetota</taxon>
        <taxon>Actinomycetes</taxon>
        <taxon>Streptosporangiales</taxon>
        <taxon>Thermomonosporaceae</taxon>
        <taxon>Actinomadura</taxon>
    </lineage>
</organism>
<gene>
    <name evidence="1" type="ORF">ACFQ07_17920</name>
</gene>